<keyword evidence="3" id="KW-0804">Transcription</keyword>
<protein>
    <submittedName>
        <fullName evidence="6">TetR/AcrR family transcriptional regulator</fullName>
    </submittedName>
</protein>
<keyword evidence="2" id="KW-0238">DNA-binding</keyword>
<dbReference type="Proteomes" id="UP001501074">
    <property type="component" value="Unassembled WGS sequence"/>
</dbReference>
<feature type="domain" description="HTH tetR-type" evidence="4">
    <location>
        <begin position="13"/>
        <end position="46"/>
    </location>
</feature>
<evidence type="ECO:0000313" key="7">
    <source>
        <dbReference type="Proteomes" id="UP001501074"/>
    </source>
</evidence>
<evidence type="ECO:0000259" key="4">
    <source>
        <dbReference type="Pfam" id="PF00440"/>
    </source>
</evidence>
<dbReference type="InterPro" id="IPR025996">
    <property type="entry name" value="MT1864/Rv1816-like_C"/>
</dbReference>
<dbReference type="Pfam" id="PF13305">
    <property type="entry name" value="TetR_C_33"/>
    <property type="match status" value="1"/>
</dbReference>
<dbReference type="InterPro" id="IPR001647">
    <property type="entry name" value="HTH_TetR"/>
</dbReference>
<comment type="caution">
    <text evidence="6">The sequence shown here is derived from an EMBL/GenBank/DDBJ whole genome shotgun (WGS) entry which is preliminary data.</text>
</comment>
<sequence>MPRAGLDAGSVTAAGAALADEIGFDRLSMGLLAERLGVKAPSLYKHVAGQADLSHRIGILAMTEIADAIGEATRGRAGRDALVAGADAMRTYALEHPGRYTAGNAARPGGPDDPLRAAVDRLFASWSAMLRGYRLDPDQEIHVLRLLRSTLHGFASLEATGGFRIGIDVDDSFTWVVRFIDQGLRTTRQ</sequence>
<proteinExistence type="predicted"/>
<gene>
    <name evidence="6" type="ORF">GCM10022223_45440</name>
</gene>
<evidence type="ECO:0000259" key="5">
    <source>
        <dbReference type="Pfam" id="PF13305"/>
    </source>
</evidence>
<feature type="domain" description="HTH-type transcriptional regulator MT1864/Rv1816-like C-terminal" evidence="5">
    <location>
        <begin position="82"/>
        <end position="178"/>
    </location>
</feature>
<dbReference type="PANTHER" id="PTHR30055">
    <property type="entry name" value="HTH-TYPE TRANSCRIPTIONAL REGULATOR RUTR"/>
    <property type="match status" value="1"/>
</dbReference>
<evidence type="ECO:0000256" key="1">
    <source>
        <dbReference type="ARBA" id="ARBA00023015"/>
    </source>
</evidence>
<name>A0ABP7A218_9ACTN</name>
<evidence type="ECO:0000256" key="2">
    <source>
        <dbReference type="ARBA" id="ARBA00023125"/>
    </source>
</evidence>
<evidence type="ECO:0000313" key="6">
    <source>
        <dbReference type="EMBL" id="GAA3623384.1"/>
    </source>
</evidence>
<dbReference type="InterPro" id="IPR009057">
    <property type="entry name" value="Homeodomain-like_sf"/>
</dbReference>
<accession>A0ABP7A218</accession>
<dbReference type="Pfam" id="PF00440">
    <property type="entry name" value="TetR_N"/>
    <property type="match status" value="1"/>
</dbReference>
<evidence type="ECO:0000256" key="3">
    <source>
        <dbReference type="ARBA" id="ARBA00023163"/>
    </source>
</evidence>
<dbReference type="InterPro" id="IPR036271">
    <property type="entry name" value="Tet_transcr_reg_TetR-rel_C_sf"/>
</dbReference>
<keyword evidence="1" id="KW-0805">Transcription regulation</keyword>
<keyword evidence="7" id="KW-1185">Reference proteome</keyword>
<dbReference type="EMBL" id="BAAAZO010000009">
    <property type="protein sequence ID" value="GAA3623384.1"/>
    <property type="molecule type" value="Genomic_DNA"/>
</dbReference>
<dbReference type="Gene3D" id="1.10.357.10">
    <property type="entry name" value="Tetracycline Repressor, domain 2"/>
    <property type="match status" value="1"/>
</dbReference>
<reference evidence="7" key="1">
    <citation type="journal article" date="2019" name="Int. J. Syst. Evol. Microbiol.">
        <title>The Global Catalogue of Microorganisms (GCM) 10K type strain sequencing project: providing services to taxonomists for standard genome sequencing and annotation.</title>
        <authorList>
            <consortium name="The Broad Institute Genomics Platform"/>
            <consortium name="The Broad Institute Genome Sequencing Center for Infectious Disease"/>
            <person name="Wu L."/>
            <person name="Ma J."/>
        </authorList>
    </citation>
    <scope>NUCLEOTIDE SEQUENCE [LARGE SCALE GENOMIC DNA]</scope>
    <source>
        <strain evidence="7">JCM 16902</strain>
    </source>
</reference>
<dbReference type="RefSeq" id="WP_231481337.1">
    <property type="nucleotide sequence ID" value="NZ_BAAAZO010000009.1"/>
</dbReference>
<organism evidence="6 7">
    <name type="scientific">Kineosporia mesophila</name>
    <dbReference type="NCBI Taxonomy" id="566012"/>
    <lineage>
        <taxon>Bacteria</taxon>
        <taxon>Bacillati</taxon>
        <taxon>Actinomycetota</taxon>
        <taxon>Actinomycetes</taxon>
        <taxon>Kineosporiales</taxon>
        <taxon>Kineosporiaceae</taxon>
        <taxon>Kineosporia</taxon>
    </lineage>
</organism>
<dbReference type="SUPFAM" id="SSF48498">
    <property type="entry name" value="Tetracyclin repressor-like, C-terminal domain"/>
    <property type="match status" value="1"/>
</dbReference>
<dbReference type="Gene3D" id="1.10.10.60">
    <property type="entry name" value="Homeodomain-like"/>
    <property type="match status" value="1"/>
</dbReference>
<dbReference type="PANTHER" id="PTHR30055:SF239">
    <property type="entry name" value="TRANSCRIPTIONAL REGULATORY PROTEIN"/>
    <property type="match status" value="1"/>
</dbReference>
<dbReference type="SUPFAM" id="SSF46689">
    <property type="entry name" value="Homeodomain-like"/>
    <property type="match status" value="1"/>
</dbReference>
<dbReference type="InterPro" id="IPR050109">
    <property type="entry name" value="HTH-type_TetR-like_transc_reg"/>
</dbReference>